<dbReference type="PRINTS" id="PR00180">
    <property type="entry name" value="CRETINALDHBP"/>
</dbReference>
<dbReference type="OrthoDB" id="1434354at2759"/>
<dbReference type="Gene3D" id="1.20.5.1200">
    <property type="entry name" value="Alpha-tocopherol transfer"/>
    <property type="match status" value="1"/>
</dbReference>
<dbReference type="EMBL" id="JAACXV010014364">
    <property type="protein sequence ID" value="KAF7267921.1"/>
    <property type="molecule type" value="Genomic_DNA"/>
</dbReference>
<dbReference type="InterPro" id="IPR001251">
    <property type="entry name" value="CRAL-TRIO_dom"/>
</dbReference>
<dbReference type="GO" id="GO:0016020">
    <property type="term" value="C:membrane"/>
    <property type="evidence" value="ECO:0007669"/>
    <property type="project" value="TreeGrafter"/>
</dbReference>
<dbReference type="GO" id="GO:1902936">
    <property type="term" value="F:phosphatidylinositol bisphosphate binding"/>
    <property type="evidence" value="ECO:0007669"/>
    <property type="project" value="TreeGrafter"/>
</dbReference>
<evidence type="ECO:0000313" key="2">
    <source>
        <dbReference type="EMBL" id="KAF7267921.1"/>
    </source>
</evidence>
<dbReference type="CDD" id="cd00170">
    <property type="entry name" value="SEC14"/>
    <property type="match status" value="1"/>
</dbReference>
<dbReference type="PANTHER" id="PTHR10174">
    <property type="entry name" value="ALPHA-TOCOPHEROL TRANSFER PROTEIN-RELATED"/>
    <property type="match status" value="1"/>
</dbReference>
<dbReference type="Gene3D" id="3.40.525.10">
    <property type="entry name" value="CRAL-TRIO lipid binding domain"/>
    <property type="match status" value="1"/>
</dbReference>
<dbReference type="InterPro" id="IPR036273">
    <property type="entry name" value="CRAL/TRIO_N_dom_sf"/>
</dbReference>
<keyword evidence="3" id="KW-1185">Reference proteome</keyword>
<dbReference type="SMART" id="SM00516">
    <property type="entry name" value="SEC14"/>
    <property type="match status" value="1"/>
</dbReference>
<dbReference type="PANTHER" id="PTHR10174:SF226">
    <property type="entry name" value="CLAVESIN-1-LIKE PROTEIN"/>
    <property type="match status" value="1"/>
</dbReference>
<dbReference type="PROSITE" id="PS50191">
    <property type="entry name" value="CRAL_TRIO"/>
    <property type="match status" value="1"/>
</dbReference>
<organism evidence="2 3">
    <name type="scientific">Rhynchophorus ferrugineus</name>
    <name type="common">Red palm weevil</name>
    <name type="synonym">Curculio ferrugineus</name>
    <dbReference type="NCBI Taxonomy" id="354439"/>
    <lineage>
        <taxon>Eukaryota</taxon>
        <taxon>Metazoa</taxon>
        <taxon>Ecdysozoa</taxon>
        <taxon>Arthropoda</taxon>
        <taxon>Hexapoda</taxon>
        <taxon>Insecta</taxon>
        <taxon>Pterygota</taxon>
        <taxon>Neoptera</taxon>
        <taxon>Endopterygota</taxon>
        <taxon>Coleoptera</taxon>
        <taxon>Polyphaga</taxon>
        <taxon>Cucujiformia</taxon>
        <taxon>Curculionidae</taxon>
        <taxon>Dryophthorinae</taxon>
        <taxon>Rhynchophorus</taxon>
    </lineage>
</organism>
<dbReference type="Pfam" id="PF00650">
    <property type="entry name" value="CRAL_TRIO"/>
    <property type="match status" value="1"/>
</dbReference>
<dbReference type="InterPro" id="IPR036865">
    <property type="entry name" value="CRAL-TRIO_dom_sf"/>
</dbReference>
<protein>
    <recommendedName>
        <fullName evidence="1">CRAL-TRIO domain-containing protein</fullName>
    </recommendedName>
</protein>
<gene>
    <name evidence="2" type="ORF">GWI33_018871</name>
</gene>
<reference evidence="2" key="1">
    <citation type="submission" date="2020-08" db="EMBL/GenBank/DDBJ databases">
        <title>Genome sequencing and assembly of the red palm weevil Rhynchophorus ferrugineus.</title>
        <authorList>
            <person name="Dias G.B."/>
            <person name="Bergman C.M."/>
            <person name="Manee M."/>
        </authorList>
    </citation>
    <scope>NUCLEOTIDE SEQUENCE</scope>
    <source>
        <strain evidence="2">AA-2017</strain>
        <tissue evidence="2">Whole larva</tissue>
    </source>
</reference>
<dbReference type="SUPFAM" id="SSF46938">
    <property type="entry name" value="CRAL/TRIO N-terminal domain"/>
    <property type="match status" value="1"/>
</dbReference>
<accession>A0A834HX00</accession>
<evidence type="ECO:0000259" key="1">
    <source>
        <dbReference type="PROSITE" id="PS50191"/>
    </source>
</evidence>
<evidence type="ECO:0000313" key="3">
    <source>
        <dbReference type="Proteomes" id="UP000625711"/>
    </source>
</evidence>
<proteinExistence type="predicted"/>
<dbReference type="SUPFAM" id="SSF52087">
    <property type="entry name" value="CRAL/TRIO domain"/>
    <property type="match status" value="1"/>
</dbReference>
<feature type="domain" description="CRAL-TRIO" evidence="1">
    <location>
        <begin position="80"/>
        <end position="240"/>
    </location>
</feature>
<dbReference type="Proteomes" id="UP000625711">
    <property type="component" value="Unassembled WGS sequence"/>
</dbReference>
<comment type="caution">
    <text evidence="2">The sequence shown here is derived from an EMBL/GenBank/DDBJ whole genome shotgun (WGS) entry which is preliminary data.</text>
</comment>
<sequence length="268" mass="31761">MVNKNDSAADNESKENIQQLSTLWNDDKWLKNLSYNEMHFERFLQSTDFEVFDAFERIKAFYEILFQYPEWMTCETPADKKHIIEKDIRVALPHTDKEGRPIYIVKIGNVDCNKMTIHDVVAVDDIWIESLLISNPNCKNGLCVIIDIANYSWRLIKWMTPHNIKIGLKKLQSIPLKEYRFHVVNQSAMISATIKLIWPLLPDYIKKMVMFHFNNRESLHSHIDPTVLPQEYGGKNSSIDYNKIYEDLFNQNEKIHKNFEFYKNLRKV</sequence>
<name>A0A834HX00_RHYFE</name>
<dbReference type="AlphaFoldDB" id="A0A834HX00"/>